<dbReference type="GO" id="GO:0045595">
    <property type="term" value="P:regulation of cell differentiation"/>
    <property type="evidence" value="ECO:0007669"/>
    <property type="project" value="TreeGrafter"/>
</dbReference>
<sequence>MQYCIRRIDIEEPQGRLCILHSGWRVKRWCEEWHLTCYDEQTRQSVEDKVHIQVECLSIPTGQECQDSQPLDGKSKDCILPGAVAHVYGKVISLYVENTGDSLAWKFILQDSRTNTAYVGSTVMTHETPVVSSPPPHMTYAAPATEE</sequence>
<keyword evidence="2" id="KW-0472">Membrane</keyword>
<dbReference type="InterPro" id="IPR011993">
    <property type="entry name" value="PH-like_dom_sf"/>
</dbReference>
<dbReference type="InterPro" id="IPR039680">
    <property type="entry name" value="PLEKHB1/2"/>
</dbReference>
<proteinExistence type="predicted"/>
<dbReference type="AlphaFoldDB" id="A0A8C9H6T2"/>
<keyword evidence="4" id="KW-1185">Reference proteome</keyword>
<dbReference type="Gene3D" id="2.30.29.30">
    <property type="entry name" value="Pleckstrin-homology domain (PH domain)/Phosphotyrosine-binding domain (PTB)"/>
    <property type="match status" value="1"/>
</dbReference>
<evidence type="ECO:0000313" key="4">
    <source>
        <dbReference type="Proteomes" id="UP000694416"/>
    </source>
</evidence>
<dbReference type="GO" id="GO:0016020">
    <property type="term" value="C:membrane"/>
    <property type="evidence" value="ECO:0007669"/>
    <property type="project" value="UniProtKB-SubCell"/>
</dbReference>
<comment type="subcellular location">
    <subcellularLocation>
        <location evidence="1">Membrane</location>
    </subcellularLocation>
</comment>
<reference evidence="3" key="1">
    <citation type="submission" date="2025-08" db="UniProtKB">
        <authorList>
            <consortium name="Ensembl"/>
        </authorList>
    </citation>
    <scope>IDENTIFICATION</scope>
</reference>
<reference evidence="3" key="2">
    <citation type="submission" date="2025-09" db="UniProtKB">
        <authorList>
            <consortium name="Ensembl"/>
        </authorList>
    </citation>
    <scope>IDENTIFICATION</scope>
</reference>
<name>A0A8C9H6T2_9PRIM</name>
<evidence type="ECO:0000256" key="1">
    <source>
        <dbReference type="ARBA" id="ARBA00004370"/>
    </source>
</evidence>
<evidence type="ECO:0000313" key="3">
    <source>
        <dbReference type="Ensembl" id="ENSPTEP00000016874.1"/>
    </source>
</evidence>
<dbReference type="PANTHER" id="PTHR14309">
    <property type="entry name" value="EXPRESSED PROTEIN"/>
    <property type="match status" value="1"/>
</dbReference>
<accession>A0A8C9H6T2</accession>
<protein>
    <submittedName>
        <fullName evidence="3">Uncharacterized protein</fullName>
    </submittedName>
</protein>
<dbReference type="PANTHER" id="PTHR14309:SF8">
    <property type="entry name" value="PLECKSTRIN HOMOLOGY DOMAIN-CONTAINING FAMILY B MEMBER 2"/>
    <property type="match status" value="1"/>
</dbReference>
<evidence type="ECO:0000256" key="2">
    <source>
        <dbReference type="ARBA" id="ARBA00023136"/>
    </source>
</evidence>
<organism evidence="3 4">
    <name type="scientific">Piliocolobus tephrosceles</name>
    <name type="common">Ugandan red Colobus</name>
    <dbReference type="NCBI Taxonomy" id="591936"/>
    <lineage>
        <taxon>Eukaryota</taxon>
        <taxon>Metazoa</taxon>
        <taxon>Chordata</taxon>
        <taxon>Craniata</taxon>
        <taxon>Vertebrata</taxon>
        <taxon>Euteleostomi</taxon>
        <taxon>Mammalia</taxon>
        <taxon>Eutheria</taxon>
        <taxon>Euarchontoglires</taxon>
        <taxon>Primates</taxon>
        <taxon>Haplorrhini</taxon>
        <taxon>Catarrhini</taxon>
        <taxon>Cercopithecidae</taxon>
        <taxon>Colobinae</taxon>
        <taxon>Piliocolobus</taxon>
    </lineage>
</organism>
<dbReference type="Proteomes" id="UP000694416">
    <property type="component" value="Unplaced"/>
</dbReference>
<dbReference type="Ensembl" id="ENSPTET00000024975.1">
    <property type="protein sequence ID" value="ENSPTEP00000016874.1"/>
    <property type="gene ID" value="ENSPTEG00000018445.1"/>
</dbReference>